<dbReference type="PANTHER" id="PTHR43595">
    <property type="entry name" value="37S RIBOSOMAL PROTEIN S26, MITOCHONDRIAL"/>
    <property type="match status" value="1"/>
</dbReference>
<dbReference type="STRING" id="1122949.GCA_000378725_01635"/>
<dbReference type="Gene3D" id="1.10.287.990">
    <property type="entry name" value="Fe,Mn superoxide dismutase (SOD) domain"/>
    <property type="match status" value="1"/>
</dbReference>
<evidence type="ECO:0000256" key="2">
    <source>
        <dbReference type="ARBA" id="ARBA00012682"/>
    </source>
</evidence>
<dbReference type="RefSeq" id="WP_019035252.1">
    <property type="nucleotide sequence ID" value="NZ_UGSZ01000001.1"/>
</dbReference>
<dbReference type="Gene3D" id="3.55.40.20">
    <property type="entry name" value="Iron/manganese superoxide dismutase, C-terminal domain"/>
    <property type="match status" value="1"/>
</dbReference>
<evidence type="ECO:0000313" key="10">
    <source>
        <dbReference type="Proteomes" id="UP000255517"/>
    </source>
</evidence>
<dbReference type="FunFam" id="3.55.40.20:FF:000004">
    <property type="entry name" value="Superoxide dismutase [Fe]"/>
    <property type="match status" value="1"/>
</dbReference>
<organism evidence="9 10">
    <name type="scientific">Peptoniphilus lacrimalis</name>
    <dbReference type="NCBI Taxonomy" id="33031"/>
    <lineage>
        <taxon>Bacteria</taxon>
        <taxon>Bacillati</taxon>
        <taxon>Bacillota</taxon>
        <taxon>Tissierellia</taxon>
        <taxon>Tissierellales</taxon>
        <taxon>Peptoniphilaceae</taxon>
        <taxon>Peptoniphilus</taxon>
    </lineage>
</organism>
<feature type="binding site" evidence="5">
    <location>
        <position position="27"/>
    </location>
    <ligand>
        <name>Mn(2+)</name>
        <dbReference type="ChEBI" id="CHEBI:29035"/>
    </ligand>
</feature>
<proteinExistence type="inferred from homology"/>
<dbReference type="GO" id="GO:0046872">
    <property type="term" value="F:metal ion binding"/>
    <property type="evidence" value="ECO:0007669"/>
    <property type="project" value="UniProtKB-KW"/>
</dbReference>
<feature type="binding site" evidence="5">
    <location>
        <position position="166"/>
    </location>
    <ligand>
        <name>Mn(2+)</name>
        <dbReference type="ChEBI" id="CHEBI:29035"/>
    </ligand>
</feature>
<dbReference type="PANTHER" id="PTHR43595:SF2">
    <property type="entry name" value="SMALL RIBOSOMAL SUBUNIT PROTEIN MS42"/>
    <property type="match status" value="1"/>
</dbReference>
<evidence type="ECO:0000259" key="8">
    <source>
        <dbReference type="Pfam" id="PF02777"/>
    </source>
</evidence>
<dbReference type="Pfam" id="PF00081">
    <property type="entry name" value="Sod_Fe_N"/>
    <property type="match status" value="1"/>
</dbReference>
<sequence length="204" mass="23565">MAFKLEDLKYDYNALEETIDEETMRIHHDRHHKTYVDNLNKAVNGTNLDKESLDDLEEILRNLDEIPENIKTAVINNGGGHYNHSLFWETMTPGGSKEPVGNLKKAIEEAYGSFEKFKEEFEAKGAGRFGSGWVNLVAKNGKVEIMTNPNQDSPVSFGYSVIIGNDVWEHAYYLRYQNKRADYLKAWWNVVNWDIAEERFNKAK</sequence>
<keyword evidence="4 6" id="KW-0560">Oxidoreductase</keyword>
<evidence type="ECO:0000313" key="9">
    <source>
        <dbReference type="EMBL" id="SUB56649.1"/>
    </source>
</evidence>
<dbReference type="InterPro" id="IPR036324">
    <property type="entry name" value="Mn/Fe_SOD_N_sf"/>
</dbReference>
<dbReference type="InterPro" id="IPR001189">
    <property type="entry name" value="Mn/Fe_SOD"/>
</dbReference>
<dbReference type="GO" id="GO:0004784">
    <property type="term" value="F:superoxide dismutase activity"/>
    <property type="evidence" value="ECO:0007669"/>
    <property type="project" value="UniProtKB-EC"/>
</dbReference>
<comment type="function">
    <text evidence="6">Destroys radicals which are normally produced within the cells and which are toxic to biological systems.</text>
</comment>
<gene>
    <name evidence="9" type="primary">sodA</name>
    <name evidence="9" type="ORF">NCTC13149_00421</name>
</gene>
<evidence type="ECO:0000256" key="4">
    <source>
        <dbReference type="ARBA" id="ARBA00023002"/>
    </source>
</evidence>
<protein>
    <recommendedName>
        <fullName evidence="2 6">Superoxide dismutase</fullName>
        <ecNumber evidence="2 6">1.15.1.1</ecNumber>
    </recommendedName>
</protein>
<feature type="binding site" evidence="5">
    <location>
        <position position="170"/>
    </location>
    <ligand>
        <name>Mn(2+)</name>
        <dbReference type="ChEBI" id="CHEBI:29035"/>
    </ligand>
</feature>
<dbReference type="InterPro" id="IPR019832">
    <property type="entry name" value="Mn/Fe_SOD_C"/>
</dbReference>
<dbReference type="Proteomes" id="UP000255517">
    <property type="component" value="Unassembled WGS sequence"/>
</dbReference>
<evidence type="ECO:0000256" key="3">
    <source>
        <dbReference type="ARBA" id="ARBA00022723"/>
    </source>
</evidence>
<reference evidence="9 10" key="1">
    <citation type="submission" date="2018-06" db="EMBL/GenBank/DDBJ databases">
        <authorList>
            <consortium name="Pathogen Informatics"/>
            <person name="Doyle S."/>
        </authorList>
    </citation>
    <scope>NUCLEOTIDE SEQUENCE [LARGE SCALE GENOMIC DNA]</scope>
    <source>
        <strain evidence="9 10">NCTC13149</strain>
    </source>
</reference>
<dbReference type="InterPro" id="IPR036314">
    <property type="entry name" value="SOD_C_sf"/>
</dbReference>
<evidence type="ECO:0000256" key="5">
    <source>
        <dbReference type="PIRSR" id="PIRSR000349-1"/>
    </source>
</evidence>
<feature type="domain" description="Manganese/iron superoxide dismutase N-terminal" evidence="7">
    <location>
        <begin position="3"/>
        <end position="91"/>
    </location>
</feature>
<evidence type="ECO:0000256" key="1">
    <source>
        <dbReference type="ARBA" id="ARBA00008714"/>
    </source>
</evidence>
<dbReference type="InterPro" id="IPR019831">
    <property type="entry name" value="Mn/Fe_SOD_N"/>
</dbReference>
<keyword evidence="3 5" id="KW-0479">Metal-binding</keyword>
<feature type="binding site" evidence="5">
    <location>
        <position position="84"/>
    </location>
    <ligand>
        <name>Mn(2+)</name>
        <dbReference type="ChEBI" id="CHEBI:29035"/>
    </ligand>
</feature>
<dbReference type="GO" id="GO:0005737">
    <property type="term" value="C:cytoplasm"/>
    <property type="evidence" value="ECO:0007669"/>
    <property type="project" value="TreeGrafter"/>
</dbReference>
<comment type="catalytic activity">
    <reaction evidence="6">
        <text>2 superoxide + 2 H(+) = H2O2 + O2</text>
        <dbReference type="Rhea" id="RHEA:20696"/>
        <dbReference type="ChEBI" id="CHEBI:15378"/>
        <dbReference type="ChEBI" id="CHEBI:15379"/>
        <dbReference type="ChEBI" id="CHEBI:16240"/>
        <dbReference type="ChEBI" id="CHEBI:18421"/>
        <dbReference type="EC" id="1.15.1.1"/>
    </reaction>
</comment>
<dbReference type="SUPFAM" id="SSF46609">
    <property type="entry name" value="Fe,Mn superoxide dismutase (SOD), N-terminal domain"/>
    <property type="match status" value="1"/>
</dbReference>
<dbReference type="FunFam" id="1.10.287.990:FF:000001">
    <property type="entry name" value="Superoxide dismutase"/>
    <property type="match status" value="1"/>
</dbReference>
<dbReference type="SUPFAM" id="SSF54719">
    <property type="entry name" value="Fe,Mn superoxide dismutase (SOD), C-terminal domain"/>
    <property type="match status" value="1"/>
</dbReference>
<name>A0A379C3F7_9FIRM</name>
<dbReference type="PROSITE" id="PS00088">
    <property type="entry name" value="SOD_MN"/>
    <property type="match status" value="1"/>
</dbReference>
<dbReference type="PRINTS" id="PR01703">
    <property type="entry name" value="MNSODISMTASE"/>
</dbReference>
<dbReference type="EC" id="1.15.1.1" evidence="2 6"/>
<evidence type="ECO:0000256" key="6">
    <source>
        <dbReference type="RuleBase" id="RU000414"/>
    </source>
</evidence>
<dbReference type="EMBL" id="UGSZ01000001">
    <property type="protein sequence ID" value="SUB56649.1"/>
    <property type="molecule type" value="Genomic_DNA"/>
</dbReference>
<feature type="domain" description="Manganese/iron superoxide dismutase C-terminal" evidence="8">
    <location>
        <begin position="100"/>
        <end position="199"/>
    </location>
</feature>
<comment type="similarity">
    <text evidence="1 6">Belongs to the iron/manganese superoxide dismutase family.</text>
</comment>
<dbReference type="InterPro" id="IPR019833">
    <property type="entry name" value="Mn/Fe_SOD_BS"/>
</dbReference>
<dbReference type="AlphaFoldDB" id="A0A379C3F7"/>
<accession>A0A379C3F7</accession>
<dbReference type="OrthoDB" id="9803125at2"/>
<dbReference type="PIRSF" id="PIRSF000349">
    <property type="entry name" value="SODismutase"/>
    <property type="match status" value="1"/>
</dbReference>
<dbReference type="Pfam" id="PF02777">
    <property type="entry name" value="Sod_Fe_C"/>
    <property type="match status" value="1"/>
</dbReference>
<evidence type="ECO:0000259" key="7">
    <source>
        <dbReference type="Pfam" id="PF00081"/>
    </source>
</evidence>